<keyword evidence="6" id="KW-0520">NAD</keyword>
<sequence>MNNTGLEKLGSHRPNSLQCMRTLGENIQAFTRCHSIEWPVPRLEEHSADGIKTPFTDSNEVHSAVIGIGKAFVGTEAHRRLLKYKAITVSNAETRREVCPDCRVENRTKDYDACFTADATYRPLKIIPYWLANFLVRTGLLDRISSVFSLATTSHSEMMSRLTQNKDLQALSAYLFYGVPHKESSFLSVLPAGGRQAPVHRVLLNRQNKAYGVTVLKGQEEIEVHAPVVISNAGIFNTFEKFLPQPIQEKPVFSLATTSHSEMMSRLTQNKDLQALSAYLFY</sequence>
<keyword evidence="5" id="KW-0521">NADP</keyword>
<keyword evidence="8" id="KW-1185">Reference proteome</keyword>
<proteinExistence type="inferred from homology"/>
<protein>
    <submittedName>
        <fullName evidence="7">All-trans-retinol 1314-reductase</fullName>
    </submittedName>
</protein>
<organism evidence="7 8">
    <name type="scientific">Dissostichus eleginoides</name>
    <name type="common">Patagonian toothfish</name>
    <name type="synonym">Dissostichus amissus</name>
    <dbReference type="NCBI Taxonomy" id="100907"/>
    <lineage>
        <taxon>Eukaryota</taxon>
        <taxon>Metazoa</taxon>
        <taxon>Chordata</taxon>
        <taxon>Craniata</taxon>
        <taxon>Vertebrata</taxon>
        <taxon>Euteleostomi</taxon>
        <taxon>Actinopterygii</taxon>
        <taxon>Neopterygii</taxon>
        <taxon>Teleostei</taxon>
        <taxon>Neoteleostei</taxon>
        <taxon>Acanthomorphata</taxon>
        <taxon>Eupercaria</taxon>
        <taxon>Perciformes</taxon>
        <taxon>Notothenioidei</taxon>
        <taxon>Nototheniidae</taxon>
        <taxon>Dissostichus</taxon>
    </lineage>
</organism>
<gene>
    <name evidence="7" type="ORF">KUDE01_010452</name>
</gene>
<evidence type="ECO:0000256" key="3">
    <source>
        <dbReference type="ARBA" id="ARBA00022729"/>
    </source>
</evidence>
<evidence type="ECO:0000256" key="6">
    <source>
        <dbReference type="ARBA" id="ARBA00023027"/>
    </source>
</evidence>
<dbReference type="InterPro" id="IPR036188">
    <property type="entry name" value="FAD/NAD-bd_sf"/>
</dbReference>
<dbReference type="SUPFAM" id="SSF51905">
    <property type="entry name" value="FAD/NAD(P)-binding domain"/>
    <property type="match status" value="1"/>
</dbReference>
<keyword evidence="2" id="KW-0285">Flavoprotein</keyword>
<feature type="non-terminal residue" evidence="7">
    <location>
        <position position="1"/>
    </location>
</feature>
<dbReference type="EMBL" id="JASDAP010000015">
    <property type="protein sequence ID" value="KAK1891624.1"/>
    <property type="molecule type" value="Genomic_DNA"/>
</dbReference>
<dbReference type="PANTHER" id="PTHR46091">
    <property type="entry name" value="BLR7054 PROTEIN"/>
    <property type="match status" value="1"/>
</dbReference>
<dbReference type="InterPro" id="IPR052206">
    <property type="entry name" value="Retinol_saturase"/>
</dbReference>
<evidence type="ECO:0000256" key="5">
    <source>
        <dbReference type="ARBA" id="ARBA00022857"/>
    </source>
</evidence>
<accession>A0AAD9BZH4</accession>
<reference evidence="7" key="1">
    <citation type="submission" date="2023-04" db="EMBL/GenBank/DDBJ databases">
        <title>Chromosome-level genome of Chaenocephalus aceratus.</title>
        <authorList>
            <person name="Park H."/>
        </authorList>
    </citation>
    <scope>NUCLEOTIDE SEQUENCE</scope>
    <source>
        <strain evidence="7">DE</strain>
        <tissue evidence="7">Muscle</tissue>
    </source>
</reference>
<evidence type="ECO:0000256" key="1">
    <source>
        <dbReference type="ARBA" id="ARBA00005855"/>
    </source>
</evidence>
<keyword evidence="3" id="KW-0732">Signal</keyword>
<keyword evidence="4" id="KW-0274">FAD</keyword>
<dbReference type="PANTHER" id="PTHR46091:SF2">
    <property type="entry name" value="AMINE OXIDASE DOMAIN-CONTAINING PROTEIN"/>
    <property type="match status" value="1"/>
</dbReference>
<name>A0AAD9BZH4_DISEL</name>
<comment type="caution">
    <text evidence="7">The sequence shown here is derived from an EMBL/GenBank/DDBJ whole genome shotgun (WGS) entry which is preliminary data.</text>
</comment>
<evidence type="ECO:0000313" key="8">
    <source>
        <dbReference type="Proteomes" id="UP001228049"/>
    </source>
</evidence>
<dbReference type="Proteomes" id="UP001228049">
    <property type="component" value="Unassembled WGS sequence"/>
</dbReference>
<comment type="similarity">
    <text evidence="1">Belongs to the carotenoid/retinoid oxidoreductase family. CrtISO subfamily.</text>
</comment>
<evidence type="ECO:0000313" key="7">
    <source>
        <dbReference type="EMBL" id="KAK1891624.1"/>
    </source>
</evidence>
<evidence type="ECO:0000256" key="4">
    <source>
        <dbReference type="ARBA" id="ARBA00022827"/>
    </source>
</evidence>
<evidence type="ECO:0000256" key="2">
    <source>
        <dbReference type="ARBA" id="ARBA00022630"/>
    </source>
</evidence>
<dbReference type="AlphaFoldDB" id="A0AAD9BZH4"/>